<sequence length="118" mass="12629">MVDAGDYVSRGGIRATALVTTLVSSLVYAMWDGFIGFLTALWSVPADIVSAGLASAQIVAVSLFEQPTHTVRLAWNEAARSLPDVGPLTFVVGVVVLVAVFRLQAEILAHIREVWFDG</sequence>
<organism evidence="2 3">
    <name type="scientific">Natronoglomus mannanivorans</name>
    <dbReference type="NCBI Taxonomy" id="2979990"/>
    <lineage>
        <taxon>Archaea</taxon>
        <taxon>Methanobacteriati</taxon>
        <taxon>Methanobacteriota</taxon>
        <taxon>Stenosarchaea group</taxon>
        <taxon>Halobacteria</taxon>
        <taxon>Halobacteriales</taxon>
        <taxon>Natrialbaceae</taxon>
        <taxon>Natronoglomus</taxon>
    </lineage>
</organism>
<keyword evidence="3" id="KW-1185">Reference proteome</keyword>
<gene>
    <name evidence="2" type="ORF">OB955_24980</name>
</gene>
<accession>A0ABT2QLW7</accession>
<dbReference type="EMBL" id="JAOPKB010000030">
    <property type="protein sequence ID" value="MCU4975935.1"/>
    <property type="molecule type" value="Genomic_DNA"/>
</dbReference>
<feature type="transmembrane region" description="Helical" evidence="1">
    <location>
        <begin position="12"/>
        <end position="31"/>
    </location>
</feature>
<dbReference type="RefSeq" id="WP_338009481.1">
    <property type="nucleotide sequence ID" value="NZ_JAOPKB010000030.1"/>
</dbReference>
<keyword evidence="1" id="KW-1133">Transmembrane helix</keyword>
<name>A0ABT2QLW7_9EURY</name>
<comment type="caution">
    <text evidence="2">The sequence shown here is derived from an EMBL/GenBank/DDBJ whole genome shotgun (WGS) entry which is preliminary data.</text>
</comment>
<keyword evidence="1" id="KW-0812">Transmembrane</keyword>
<reference evidence="2 3" key="1">
    <citation type="submission" date="2022-09" db="EMBL/GenBank/DDBJ databases">
        <title>Enrichment on poylsaccharides allowed isolation of novel metabolic and taxonomic groups of Haloarchaea.</title>
        <authorList>
            <person name="Sorokin D.Y."/>
            <person name="Elcheninov A.G."/>
            <person name="Khizhniak T.V."/>
            <person name="Kolganova T.V."/>
            <person name="Kublanov I.V."/>
        </authorList>
    </citation>
    <scope>NUCLEOTIDE SEQUENCE [LARGE SCALE GENOMIC DNA]</scope>
    <source>
        <strain evidence="2 3">AArc-m2/3/4</strain>
    </source>
</reference>
<proteinExistence type="predicted"/>
<feature type="transmembrane region" description="Helical" evidence="1">
    <location>
        <begin position="85"/>
        <end position="105"/>
    </location>
</feature>
<dbReference type="Proteomes" id="UP001320972">
    <property type="component" value="Unassembled WGS sequence"/>
</dbReference>
<evidence type="ECO:0000313" key="3">
    <source>
        <dbReference type="Proteomes" id="UP001320972"/>
    </source>
</evidence>
<evidence type="ECO:0000256" key="1">
    <source>
        <dbReference type="SAM" id="Phobius"/>
    </source>
</evidence>
<keyword evidence="1" id="KW-0472">Membrane</keyword>
<protein>
    <submittedName>
        <fullName evidence="2">Uncharacterized protein</fullName>
    </submittedName>
</protein>
<evidence type="ECO:0000313" key="2">
    <source>
        <dbReference type="EMBL" id="MCU4975935.1"/>
    </source>
</evidence>